<accession>A0A139X168</accession>
<evidence type="ECO:0000313" key="2">
    <source>
        <dbReference type="EMBL" id="KYC38406.1"/>
    </source>
</evidence>
<organism evidence="2 3">
    <name type="scientific">Scytonema hofmannii PCC 7110</name>
    <dbReference type="NCBI Taxonomy" id="128403"/>
    <lineage>
        <taxon>Bacteria</taxon>
        <taxon>Bacillati</taxon>
        <taxon>Cyanobacteriota</taxon>
        <taxon>Cyanophyceae</taxon>
        <taxon>Nostocales</taxon>
        <taxon>Scytonemataceae</taxon>
        <taxon>Scytonema</taxon>
    </lineage>
</organism>
<dbReference type="AlphaFoldDB" id="A0A139X168"/>
<keyword evidence="3" id="KW-1185">Reference proteome</keyword>
<evidence type="ECO:0000313" key="3">
    <source>
        <dbReference type="Proteomes" id="UP000076925"/>
    </source>
</evidence>
<feature type="region of interest" description="Disordered" evidence="1">
    <location>
        <begin position="67"/>
        <end position="87"/>
    </location>
</feature>
<dbReference type="Proteomes" id="UP000076925">
    <property type="component" value="Unassembled WGS sequence"/>
</dbReference>
<name>A0A139X168_9CYAN</name>
<gene>
    <name evidence="2" type="ORF">WA1_37135</name>
</gene>
<proteinExistence type="predicted"/>
<dbReference type="RefSeq" id="WP_017746805.1">
    <property type="nucleotide sequence ID" value="NZ_KQ976354.1"/>
</dbReference>
<reference evidence="2 3" key="1">
    <citation type="journal article" date="2013" name="Genome Biol. Evol.">
        <title>Genomes of Stigonematalean cyanobacteria (subsection V) and the evolution of oxygenic photosynthesis from prokaryotes to plastids.</title>
        <authorList>
            <person name="Dagan T."/>
            <person name="Roettger M."/>
            <person name="Stucken K."/>
            <person name="Landan G."/>
            <person name="Koch R."/>
            <person name="Major P."/>
            <person name="Gould S.B."/>
            <person name="Goremykin V.V."/>
            <person name="Rippka R."/>
            <person name="Tandeau de Marsac N."/>
            <person name="Gugger M."/>
            <person name="Lockhart P.J."/>
            <person name="Allen J.F."/>
            <person name="Brune I."/>
            <person name="Maus I."/>
            <person name="Puhler A."/>
            <person name="Martin W.F."/>
        </authorList>
    </citation>
    <scope>NUCLEOTIDE SEQUENCE [LARGE SCALE GENOMIC DNA]</scope>
    <source>
        <strain evidence="2 3">PCC 7110</strain>
    </source>
</reference>
<sequence>MGTRLKLVSMIMLLIGAHLVIPKIVETVAAFSTFTTKGSETAVRDTFIEDPLEPYVSENVAYKAISNNSYEPPNYGSPDSQHGSGTR</sequence>
<protein>
    <submittedName>
        <fullName evidence="2">Uncharacterized protein</fullName>
    </submittedName>
</protein>
<evidence type="ECO:0000256" key="1">
    <source>
        <dbReference type="SAM" id="MobiDB-lite"/>
    </source>
</evidence>
<dbReference type="EMBL" id="ANNX02000041">
    <property type="protein sequence ID" value="KYC38406.1"/>
    <property type="molecule type" value="Genomic_DNA"/>
</dbReference>
<comment type="caution">
    <text evidence="2">The sequence shown here is derived from an EMBL/GenBank/DDBJ whole genome shotgun (WGS) entry which is preliminary data.</text>
</comment>